<evidence type="ECO:0000256" key="1">
    <source>
        <dbReference type="ARBA" id="ARBA00004448"/>
    </source>
</evidence>
<evidence type="ECO:0000256" key="7">
    <source>
        <dbReference type="ARBA" id="ARBA00022792"/>
    </source>
</evidence>
<feature type="transmembrane region" description="Helical" evidence="16">
    <location>
        <begin position="45"/>
        <end position="69"/>
    </location>
</feature>
<keyword evidence="7" id="KW-0999">Mitochondrion inner membrane</keyword>
<keyword evidence="9" id="KW-0249">Electron transport</keyword>
<dbReference type="PANTHER" id="PTHR42829">
    <property type="entry name" value="NADH-UBIQUINONE OXIDOREDUCTASE CHAIN 5"/>
    <property type="match status" value="1"/>
</dbReference>
<feature type="transmembrane region" description="Helical" evidence="16">
    <location>
        <begin position="147"/>
        <end position="168"/>
    </location>
</feature>
<feature type="transmembrane region" description="Helical" evidence="16">
    <location>
        <begin position="290"/>
        <end position="314"/>
    </location>
</feature>
<evidence type="ECO:0000256" key="12">
    <source>
        <dbReference type="ARBA" id="ARBA00023075"/>
    </source>
</evidence>
<keyword evidence="10 16" id="KW-1133">Transmembrane helix</keyword>
<evidence type="ECO:0000256" key="10">
    <source>
        <dbReference type="ARBA" id="ARBA00022989"/>
    </source>
</evidence>
<feature type="transmembrane region" description="Helical" evidence="16">
    <location>
        <begin position="442"/>
        <end position="462"/>
    </location>
</feature>
<comment type="subcellular location">
    <subcellularLocation>
        <location evidence="1">Mitochondrion inner membrane</location>
        <topology evidence="1">Multi-pass membrane protein</topology>
    </subcellularLocation>
</comment>
<gene>
    <name evidence="20" type="primary">nad5</name>
</gene>
<feature type="transmembrane region" description="Helical" evidence="16">
    <location>
        <begin position="414"/>
        <end position="436"/>
    </location>
</feature>
<keyword evidence="6 16" id="KW-0812">Transmembrane</keyword>
<comment type="function">
    <text evidence="16">Core subunit of the mitochondrial membrane respiratory chain NADH dehydrogenase (Complex I) which catalyzes electron transfer from NADH through the respiratory chain, using ubiquinone as an electron acceptor. Essential for the catalytic activity and assembly of complex I.</text>
</comment>
<evidence type="ECO:0000313" key="20">
    <source>
        <dbReference type="EMBL" id="AIL54882.1"/>
    </source>
</evidence>
<dbReference type="GO" id="GO:0003954">
    <property type="term" value="F:NADH dehydrogenase activity"/>
    <property type="evidence" value="ECO:0007669"/>
    <property type="project" value="TreeGrafter"/>
</dbReference>
<dbReference type="InterPro" id="IPR003945">
    <property type="entry name" value="NU5C-like"/>
</dbReference>
<evidence type="ECO:0000256" key="5">
    <source>
        <dbReference type="ARBA" id="ARBA00022660"/>
    </source>
</evidence>
<dbReference type="InterPro" id="IPR010934">
    <property type="entry name" value="NADH_DH_su5_C"/>
</dbReference>
<evidence type="ECO:0000256" key="16">
    <source>
        <dbReference type="RuleBase" id="RU003404"/>
    </source>
</evidence>
<feature type="transmembrane region" description="Helical" evidence="16">
    <location>
        <begin position="81"/>
        <end position="100"/>
    </location>
</feature>
<evidence type="ECO:0000256" key="11">
    <source>
        <dbReference type="ARBA" id="ARBA00023027"/>
    </source>
</evidence>
<dbReference type="EC" id="7.1.1.2" evidence="2 16"/>
<dbReference type="GO" id="GO:0008137">
    <property type="term" value="F:NADH dehydrogenase (ubiquinone) activity"/>
    <property type="evidence" value="ECO:0007669"/>
    <property type="project" value="UniProtKB-EC"/>
</dbReference>
<evidence type="ECO:0000256" key="8">
    <source>
        <dbReference type="ARBA" id="ARBA00022967"/>
    </source>
</evidence>
<dbReference type="GO" id="GO:0042773">
    <property type="term" value="P:ATP synthesis coupled electron transport"/>
    <property type="evidence" value="ECO:0007669"/>
    <property type="project" value="InterPro"/>
</dbReference>
<evidence type="ECO:0000256" key="4">
    <source>
        <dbReference type="ARBA" id="ARBA00022448"/>
    </source>
</evidence>
<evidence type="ECO:0000256" key="2">
    <source>
        <dbReference type="ARBA" id="ARBA00012944"/>
    </source>
</evidence>
<dbReference type="InterPro" id="IPR001516">
    <property type="entry name" value="Proton_antipo_N"/>
</dbReference>
<feature type="transmembrane region" description="Helical" evidence="16">
    <location>
        <begin position="234"/>
        <end position="253"/>
    </location>
</feature>
<dbReference type="AlphaFoldDB" id="A0A0E3DR22"/>
<feature type="transmembrane region" description="Helical" evidence="16">
    <location>
        <begin position="370"/>
        <end position="388"/>
    </location>
</feature>
<proteinExistence type="inferred from homology"/>
<geneLocation type="mitochondrion" evidence="20"/>
<evidence type="ECO:0000259" key="19">
    <source>
        <dbReference type="Pfam" id="PF06455"/>
    </source>
</evidence>
<dbReference type="EMBL" id="KJ789171">
    <property type="protein sequence ID" value="AIL54882.1"/>
    <property type="molecule type" value="Genomic_DNA"/>
</dbReference>
<evidence type="ECO:0000259" key="17">
    <source>
        <dbReference type="Pfam" id="PF00361"/>
    </source>
</evidence>
<keyword evidence="8" id="KW-1278">Translocase</keyword>
<sequence>MYILTPLIIMMMMFCSTIMSMLLLINNYSIFIEWEIININSTPIFFSMIFDLYGMIFISTILFISFNVLIFSNQYMINDLFLNRFTKLVCLFILSMNMLILFPHFMILMIGWDGLGVSSFLLIIYFQNSSSLSAGMLTMLINRIGDVFLILSISMTLLSGHWNIMSMWNSSNSLMIMFFILIAGMTKSAQIPFSSWLPAAMEAPTPVSALVHSSTLVTAGIFLLFRFYPFLSQFLIFNKILLIFSTLTMLMASMSASTQFDMKKIIALSTLSQLGLMMMSLAMFSPLFCFFHLITHAMFKALLFICAGTVIFYVNHSQDIRSISNLNKIMPLTCSSMLIANLALCGIPFLAGFFSKDLILEESFIKNTNMIFFVIILFSTGLTANYSFRMMKMLMWSPQLFFPFKNFMNLNMNFIFPMILMSFFAISSGALMNWILLPPTYMFLPMMMKLMIPSIIFLGSIFPFMSSFFFKSSNLFFLYSLSSMWFLTPLSNQNFIKPSMNISIQIFSSVDQGWLENFLNNFFFTKFLFSMYFSSHLNIINKLMMMIFLIIIPLFLLY</sequence>
<reference evidence="20" key="1">
    <citation type="journal article" date="2015" name="Mol. Phylogenet. Evol.">
        <title>Mitogenomics reveals phylogeny and repeated motifs in control regions of the deep-sea family Siboglinidae (Annelida).</title>
        <authorList>
            <person name="Li Y."/>
            <person name="Kocot K.M."/>
            <person name="Schander C."/>
            <person name="Santos S.R."/>
            <person name="Thornhill D.J."/>
            <person name="Halanych K.M."/>
        </authorList>
    </citation>
    <scope>NUCLEOTIDE SEQUENCE</scope>
</reference>
<feature type="domain" description="NADH-Ubiquinone oxidoreductase (complex I) chain 5 N-terminal" evidence="18">
    <location>
        <begin position="37"/>
        <end position="85"/>
    </location>
</feature>
<dbReference type="InterPro" id="IPR001750">
    <property type="entry name" value="ND/Mrp_TM"/>
</dbReference>
<dbReference type="Pfam" id="PF00361">
    <property type="entry name" value="Proton_antipo_M"/>
    <property type="match status" value="1"/>
</dbReference>
<evidence type="ECO:0000256" key="9">
    <source>
        <dbReference type="ARBA" id="ARBA00022982"/>
    </source>
</evidence>
<evidence type="ECO:0000259" key="18">
    <source>
        <dbReference type="Pfam" id="PF00662"/>
    </source>
</evidence>
<feature type="transmembrane region" description="Helical" evidence="16">
    <location>
        <begin position="7"/>
        <end position="25"/>
    </location>
</feature>
<keyword evidence="12 16" id="KW-0830">Ubiquinone</keyword>
<keyword evidence="11 16" id="KW-0520">NAD</keyword>
<keyword evidence="5" id="KW-0679">Respiratory chain</keyword>
<keyword evidence="4 16" id="KW-0813">Transport</keyword>
<organism evidence="20">
    <name type="scientific">Spirobrachia sp. YL-2014</name>
    <dbReference type="NCBI Taxonomy" id="1535021"/>
    <lineage>
        <taxon>Eukaryota</taxon>
        <taxon>Metazoa</taxon>
        <taxon>Spiralia</taxon>
        <taxon>Lophotrochozoa</taxon>
        <taxon>Annelida</taxon>
        <taxon>Polychaeta</taxon>
        <taxon>Sedentaria</taxon>
        <taxon>Canalipalpata</taxon>
        <taxon>Sabellida</taxon>
        <taxon>Siboglinidae</taxon>
        <taxon>Spirobrachia</taxon>
    </lineage>
</organism>
<evidence type="ECO:0000256" key="15">
    <source>
        <dbReference type="ARBA" id="ARBA00049551"/>
    </source>
</evidence>
<evidence type="ECO:0000256" key="6">
    <source>
        <dbReference type="ARBA" id="ARBA00022692"/>
    </source>
</evidence>
<keyword evidence="14 16" id="KW-0472">Membrane</keyword>
<accession>A0A0E3DR22</accession>
<protein>
    <recommendedName>
        <fullName evidence="3 16">NADH-ubiquinone oxidoreductase chain 5</fullName>
        <ecNumber evidence="2 16">7.1.1.2</ecNumber>
    </recommendedName>
</protein>
<feature type="domain" description="NADH:quinone oxidoreductase/Mrp antiporter transmembrane" evidence="17">
    <location>
        <begin position="105"/>
        <end position="383"/>
    </location>
</feature>
<dbReference type="PRINTS" id="PR01434">
    <property type="entry name" value="NADHDHGNASE5"/>
</dbReference>
<comment type="similarity">
    <text evidence="16">Belongs to the complex I subunit 5 family.</text>
</comment>
<keyword evidence="13 16" id="KW-0496">Mitochondrion</keyword>
<dbReference type="GO" id="GO:0005743">
    <property type="term" value="C:mitochondrial inner membrane"/>
    <property type="evidence" value="ECO:0007669"/>
    <property type="project" value="UniProtKB-SubCell"/>
</dbReference>
<dbReference type="Pfam" id="PF00662">
    <property type="entry name" value="Proton_antipo_N"/>
    <property type="match status" value="1"/>
</dbReference>
<feature type="transmembrane region" description="Helical" evidence="16">
    <location>
        <begin position="539"/>
        <end position="557"/>
    </location>
</feature>
<dbReference type="Pfam" id="PF06455">
    <property type="entry name" value="NADH5_C"/>
    <property type="match status" value="1"/>
</dbReference>
<evidence type="ECO:0000256" key="14">
    <source>
        <dbReference type="ARBA" id="ARBA00023136"/>
    </source>
</evidence>
<feature type="transmembrane region" description="Helical" evidence="16">
    <location>
        <begin position="174"/>
        <end position="197"/>
    </location>
</feature>
<dbReference type="PANTHER" id="PTHR42829:SF2">
    <property type="entry name" value="NADH-UBIQUINONE OXIDOREDUCTASE CHAIN 5"/>
    <property type="match status" value="1"/>
</dbReference>
<feature type="domain" description="NADH dehydrogenase subunit 5 C-terminal" evidence="19">
    <location>
        <begin position="386"/>
        <end position="556"/>
    </location>
</feature>
<name>A0A0E3DR22_9ANNE</name>
<evidence type="ECO:0000256" key="13">
    <source>
        <dbReference type="ARBA" id="ARBA00023128"/>
    </source>
</evidence>
<feature type="transmembrane region" description="Helical" evidence="16">
    <location>
        <begin position="265"/>
        <end position="284"/>
    </location>
</feature>
<evidence type="ECO:0000256" key="3">
    <source>
        <dbReference type="ARBA" id="ARBA00021096"/>
    </source>
</evidence>
<feature type="transmembrane region" description="Helical" evidence="16">
    <location>
        <begin position="209"/>
        <end position="228"/>
    </location>
</feature>
<comment type="catalytic activity">
    <reaction evidence="15 16">
        <text>a ubiquinone + NADH + 5 H(+)(in) = a ubiquinol + NAD(+) + 4 H(+)(out)</text>
        <dbReference type="Rhea" id="RHEA:29091"/>
        <dbReference type="Rhea" id="RHEA-COMP:9565"/>
        <dbReference type="Rhea" id="RHEA-COMP:9566"/>
        <dbReference type="ChEBI" id="CHEBI:15378"/>
        <dbReference type="ChEBI" id="CHEBI:16389"/>
        <dbReference type="ChEBI" id="CHEBI:17976"/>
        <dbReference type="ChEBI" id="CHEBI:57540"/>
        <dbReference type="ChEBI" id="CHEBI:57945"/>
        <dbReference type="EC" id="7.1.1.2"/>
    </reaction>
</comment>
<feature type="transmembrane region" description="Helical" evidence="16">
    <location>
        <begin position="326"/>
        <end position="350"/>
    </location>
</feature>
<dbReference type="GO" id="GO:0015990">
    <property type="term" value="P:electron transport coupled proton transport"/>
    <property type="evidence" value="ECO:0007669"/>
    <property type="project" value="TreeGrafter"/>
</dbReference>